<dbReference type="InterPro" id="IPR051681">
    <property type="entry name" value="Ser/Thr_Kinases-Pseudokinases"/>
</dbReference>
<feature type="domain" description="Protein kinase" evidence="3">
    <location>
        <begin position="1335"/>
        <end position="1735"/>
    </location>
</feature>
<feature type="region of interest" description="Disordered" evidence="1">
    <location>
        <begin position="1210"/>
        <end position="1247"/>
    </location>
</feature>
<dbReference type="ExpressionAtlas" id="A0A2K3D7I8">
    <property type="expression patterns" value="baseline and differential"/>
</dbReference>
<dbReference type="Proteomes" id="UP000006906">
    <property type="component" value="Chromosome 11"/>
</dbReference>
<reference evidence="4 5" key="1">
    <citation type="journal article" date="2007" name="Science">
        <title>The Chlamydomonas genome reveals the evolution of key animal and plant functions.</title>
        <authorList>
            <person name="Merchant S.S."/>
            <person name="Prochnik S.E."/>
            <person name="Vallon O."/>
            <person name="Harris E.H."/>
            <person name="Karpowicz S.J."/>
            <person name="Witman G.B."/>
            <person name="Terry A."/>
            <person name="Salamov A."/>
            <person name="Fritz-Laylin L.K."/>
            <person name="Marechal-Drouard L."/>
            <person name="Marshall W.F."/>
            <person name="Qu L.H."/>
            <person name="Nelson D.R."/>
            <person name="Sanderfoot A.A."/>
            <person name="Spalding M.H."/>
            <person name="Kapitonov V.V."/>
            <person name="Ren Q."/>
            <person name="Ferris P."/>
            <person name="Lindquist E."/>
            <person name="Shapiro H."/>
            <person name="Lucas S.M."/>
            <person name="Grimwood J."/>
            <person name="Schmutz J."/>
            <person name="Cardol P."/>
            <person name="Cerutti H."/>
            <person name="Chanfreau G."/>
            <person name="Chen C.L."/>
            <person name="Cognat V."/>
            <person name="Croft M.T."/>
            <person name="Dent R."/>
            <person name="Dutcher S."/>
            <person name="Fernandez E."/>
            <person name="Fukuzawa H."/>
            <person name="Gonzalez-Ballester D."/>
            <person name="Gonzalez-Halphen D."/>
            <person name="Hallmann A."/>
            <person name="Hanikenne M."/>
            <person name="Hippler M."/>
            <person name="Inwood W."/>
            <person name="Jabbari K."/>
            <person name="Kalanon M."/>
            <person name="Kuras R."/>
            <person name="Lefebvre P.A."/>
            <person name="Lemaire S.D."/>
            <person name="Lobanov A.V."/>
            <person name="Lohr M."/>
            <person name="Manuell A."/>
            <person name="Meier I."/>
            <person name="Mets L."/>
            <person name="Mittag M."/>
            <person name="Mittelmeier T."/>
            <person name="Moroney J.V."/>
            <person name="Moseley J."/>
            <person name="Napoli C."/>
            <person name="Nedelcu A.M."/>
            <person name="Niyogi K."/>
            <person name="Novoselov S.V."/>
            <person name="Paulsen I.T."/>
            <person name="Pazour G."/>
            <person name="Purton S."/>
            <person name="Ral J.P."/>
            <person name="Riano-Pachon D.M."/>
            <person name="Riekhof W."/>
            <person name="Rymarquis L."/>
            <person name="Schroda M."/>
            <person name="Stern D."/>
            <person name="Umen J."/>
            <person name="Willows R."/>
            <person name="Wilson N."/>
            <person name="Zimmer S.L."/>
            <person name="Allmer J."/>
            <person name="Balk J."/>
            <person name="Bisova K."/>
            <person name="Chen C.J."/>
            <person name="Elias M."/>
            <person name="Gendler K."/>
            <person name="Hauser C."/>
            <person name="Lamb M.R."/>
            <person name="Ledford H."/>
            <person name="Long J.C."/>
            <person name="Minagawa J."/>
            <person name="Page M.D."/>
            <person name="Pan J."/>
            <person name="Pootakham W."/>
            <person name="Roje S."/>
            <person name="Rose A."/>
            <person name="Stahlberg E."/>
            <person name="Terauchi A.M."/>
            <person name="Yang P."/>
            <person name="Ball S."/>
            <person name="Bowler C."/>
            <person name="Dieckmann C.L."/>
            <person name="Gladyshev V.N."/>
            <person name="Green P."/>
            <person name="Jorgensen R."/>
            <person name="Mayfield S."/>
            <person name="Mueller-Roeber B."/>
            <person name="Rajamani S."/>
            <person name="Sayre R.T."/>
            <person name="Brokstein P."/>
            <person name="Dubchak I."/>
            <person name="Goodstein D."/>
            <person name="Hornick L."/>
            <person name="Huang Y.W."/>
            <person name="Jhaveri J."/>
            <person name="Luo Y."/>
            <person name="Martinez D."/>
            <person name="Ngau W.C."/>
            <person name="Otillar B."/>
            <person name="Poliakov A."/>
            <person name="Porter A."/>
            <person name="Szajkowski L."/>
            <person name="Werner G."/>
            <person name="Zhou K."/>
            <person name="Grigoriev I.V."/>
            <person name="Rokhsar D.S."/>
            <person name="Grossman A.R."/>
        </authorList>
    </citation>
    <scope>NUCLEOTIDE SEQUENCE [LARGE SCALE GENOMIC DNA]</scope>
    <source>
        <strain evidence="5">CC-503</strain>
    </source>
</reference>
<dbReference type="EMBL" id="CM008972">
    <property type="protein sequence ID" value="PNW76494.1"/>
    <property type="molecule type" value="Genomic_DNA"/>
</dbReference>
<dbReference type="Gene3D" id="3.30.200.20">
    <property type="entry name" value="Phosphorylase Kinase, domain 1"/>
    <property type="match status" value="1"/>
</dbReference>
<keyword evidence="5" id="KW-1185">Reference proteome</keyword>
<feature type="region of interest" description="Disordered" evidence="1">
    <location>
        <begin position="747"/>
        <end position="826"/>
    </location>
</feature>
<dbReference type="PANTHER" id="PTHR44329:SF214">
    <property type="entry name" value="PROTEIN KINASE DOMAIN-CONTAINING PROTEIN"/>
    <property type="match status" value="1"/>
</dbReference>
<dbReference type="Pfam" id="PF07714">
    <property type="entry name" value="PK_Tyr_Ser-Thr"/>
    <property type="match status" value="1"/>
</dbReference>
<feature type="compositionally biased region" description="Low complexity" evidence="1">
    <location>
        <begin position="1283"/>
        <end position="1297"/>
    </location>
</feature>
<feature type="region of interest" description="Disordered" evidence="1">
    <location>
        <begin position="1544"/>
        <end position="1566"/>
    </location>
</feature>
<dbReference type="STRING" id="3055.A0A2K3D7I8"/>
<feature type="signal peptide" evidence="2">
    <location>
        <begin position="1"/>
        <end position="22"/>
    </location>
</feature>
<organism evidence="4 5">
    <name type="scientific">Chlamydomonas reinhardtii</name>
    <name type="common">Chlamydomonas smithii</name>
    <dbReference type="NCBI Taxonomy" id="3055"/>
    <lineage>
        <taxon>Eukaryota</taxon>
        <taxon>Viridiplantae</taxon>
        <taxon>Chlorophyta</taxon>
        <taxon>core chlorophytes</taxon>
        <taxon>Chlorophyceae</taxon>
        <taxon>CS clade</taxon>
        <taxon>Chlamydomonadales</taxon>
        <taxon>Chlamydomonadaceae</taxon>
        <taxon>Chlamydomonas</taxon>
    </lineage>
</organism>
<dbReference type="GO" id="GO:0007165">
    <property type="term" value="P:signal transduction"/>
    <property type="evidence" value="ECO:0000318"/>
    <property type="project" value="GO_Central"/>
</dbReference>
<dbReference type="PROSITE" id="PS50011">
    <property type="entry name" value="PROTEIN_KINASE_DOM"/>
    <property type="match status" value="1"/>
</dbReference>
<dbReference type="PROSITE" id="PS00109">
    <property type="entry name" value="PROTEIN_KINASE_TYR"/>
    <property type="match status" value="1"/>
</dbReference>
<dbReference type="GeneID" id="66055230"/>
<feature type="compositionally biased region" description="Low complexity" evidence="1">
    <location>
        <begin position="769"/>
        <end position="781"/>
    </location>
</feature>
<dbReference type="InterPro" id="IPR011009">
    <property type="entry name" value="Kinase-like_dom_sf"/>
</dbReference>
<dbReference type="Gene3D" id="1.10.510.10">
    <property type="entry name" value="Transferase(Phosphotransferase) domain 1"/>
    <property type="match status" value="1"/>
</dbReference>
<evidence type="ECO:0000313" key="5">
    <source>
        <dbReference type="Proteomes" id="UP000006906"/>
    </source>
</evidence>
<keyword evidence="2" id="KW-0732">Signal</keyword>
<evidence type="ECO:0000259" key="3">
    <source>
        <dbReference type="PROSITE" id="PS50011"/>
    </source>
</evidence>
<proteinExistence type="predicted"/>
<gene>
    <name evidence="4" type="ORF">CHLRE_11g467636v5</name>
</gene>
<evidence type="ECO:0000256" key="1">
    <source>
        <dbReference type="SAM" id="MobiDB-lite"/>
    </source>
</evidence>
<feature type="chain" id="PRO_5014428901" description="Protein kinase domain-containing protein" evidence="2">
    <location>
        <begin position="23"/>
        <end position="1765"/>
    </location>
</feature>
<dbReference type="RefSeq" id="XP_042919391.1">
    <property type="nucleotide sequence ID" value="XM_043067392.1"/>
</dbReference>
<feature type="region of interest" description="Disordered" evidence="1">
    <location>
        <begin position="1262"/>
        <end position="1330"/>
    </location>
</feature>
<dbReference type="InterPro" id="IPR000719">
    <property type="entry name" value="Prot_kinase_dom"/>
</dbReference>
<dbReference type="PANTHER" id="PTHR44329">
    <property type="entry name" value="SERINE/THREONINE-PROTEIN KINASE TNNI3K-RELATED"/>
    <property type="match status" value="1"/>
</dbReference>
<sequence length="1765" mass="181101">MWPHAAFALRVCALLIIHVCVAKTQILTPQLLLNSTACTQSQLEVPALACGFSANISLKAGSLPAQLPANTRWTSAVQQLEATLGCNGSSALQGPAGCGTDPSTLAAAVPASLDLRSLSGLFSVPPNGTLEIRGLSIVGAALPSAPFPLPASGFLALSAFRLGAGARLRLVDSFLTVPSCALLSLHQTYACGVSPSPNVTVTPSSLVVHRLTTPSLDATNVTVQCSGAAAPFPCLAASVRSGTELLAAVRSAQESSDAATAAFGKFTATLYLQLSGHILLAESVARDCPDWSTRVRIRYFKASADLFVPLLEPCPIITNMAIVLQGTEDGSTVLDLAGSTSLFSLESRAVGFSGSVELRWLRLRNPPAGPLGTLPYSLMRLPLWTFEFRRRVVGVELPAYLRVSDCVLELPPEEIAMWRYRSSLPLVPELQQHTCLVDDSFYMLEAKLPSEQPHPKDIVLTYGSGWSGSFFYQRLLLQTVVRDGIATVPAAAVTAVVPGAFPGGLPPQQHQDQQALGGGTIAAASAAAAAAAGTLLSSWPFLSAAKRAQLLAATAYIWEPSMCLLIAPGSPMGIAASQVRSVIAAAIQAADVDSMSGGVEQRAQQVACFQQANSTQNSTAVAPPAGGTNSTNSVAFSISSADSSARLPAGCMLSQDVRVLALSVDAYLDFRINIVDALAPKYNPQRQVAMYAPAMLMGEPLGARVLDLAGLMAAVRLSGPGAACMTLRHLVLIGAPPASAPPAVWVASPRPKAAPPPSAPGPPPPSPPLASSTPAATLPAGVSLAGPATQTADHRRRRRRRLGSNRRLAQQASVAATSPPPPHQAAGVLAGMTQGLAPALTNFTSCLWTFEFSRSPEALAADLAGGAGGRPAGLPRLFLDSVVLVVPEAELQLLGRVWAASADMLSGRLAFSADTDPGLAAALRAMLEGSQLGGGSGSGSSANQGTVSLWFPVLSWCGYVGLNVTLTSALPAAAADEYGQSTAAGTLIPPVMQLPWVRMAAPSPATPPGQAIGDDPSAGGVPTAGNVRLPAGPLGFEPGASPRGDPPPATRQLPHSAATATSQSPAHGLASPPESSPGVLISSDQGSTSTSNGTGGSNASGSGIPFMRSVLVPCLVSGVVVGLAAAAVTWECRRRRRRDQQALPQKQLGPDKGVQIESSRNACDGGQLPNSSLEAPSGSDVVHAAATFPTSGSGRSGGGGVAVLLAVAPSGNPRSSKRHKLWKPDIHSSGNATPNSSPRASSQSSGGLRRAMLNMLHALEHSRQQLSHASQAPIGTGETKGPAAGLSAATGGTAASTDGFVPTRPGTDKYGSSHQTQQHEHESLPLGCPEPPPVLAITGELGRGAQGVVYRGVWRGLDVAVKSVLFHLEPGPGGAARDVPVQRAVQEAAIAVSMAHPNIVATYTYQLQPLQAQAPNAHSEQWVRTGNDSYLGTTVDCTGSGSGSSATPGHAAEAEVWKLTLIQELCDANSLRHCLQSGLLLLGRQAGAGAGVGTGSDAGQSTALQPPPARTMLLLACDIARGLAHLHERGVVHADLSSNNVLLQSTAGRPPRMSAPGATGGGPPAPNSSAVDTGLCVVAKLCDFGLSGRLDVEADATHLSGPARRSSAYSAPELVAHGRSGPAGDVYAFAVVLWELALGLPLPVALVRPESAGLRAWQSEQARLLPLGDDDLNASGTGGQASDVALASLALPPGLLWWPPGTPAGLVSLVAECLRPEPRSRPPAAAVLQRLQARLLSPQGVGEERQGSRHWKGILGIMTALLGFE</sequence>
<dbReference type="GO" id="GO:0004674">
    <property type="term" value="F:protein serine/threonine kinase activity"/>
    <property type="evidence" value="ECO:0000318"/>
    <property type="project" value="GO_Central"/>
</dbReference>
<feature type="compositionally biased region" description="Basic residues" evidence="1">
    <location>
        <begin position="794"/>
        <end position="804"/>
    </location>
</feature>
<evidence type="ECO:0000313" key="4">
    <source>
        <dbReference type="EMBL" id="PNW76494.1"/>
    </source>
</evidence>
<feature type="region of interest" description="Disordered" evidence="1">
    <location>
        <begin position="1137"/>
        <end position="1178"/>
    </location>
</feature>
<feature type="region of interest" description="Disordered" evidence="1">
    <location>
        <begin position="1000"/>
        <end position="1100"/>
    </location>
</feature>
<dbReference type="SUPFAM" id="SSF56112">
    <property type="entry name" value="Protein kinase-like (PK-like)"/>
    <property type="match status" value="1"/>
</dbReference>
<dbReference type="InterPro" id="IPR008266">
    <property type="entry name" value="Tyr_kinase_AS"/>
</dbReference>
<name>A0A2K3D7I8_CHLRE</name>
<dbReference type="InParanoid" id="A0A2K3D7I8"/>
<dbReference type="OrthoDB" id="549616at2759"/>
<feature type="compositionally biased region" description="Low complexity" evidence="1">
    <location>
        <begin position="1236"/>
        <end position="1245"/>
    </location>
</feature>
<accession>A0A2K3D7I8</accession>
<dbReference type="Gramene" id="PNW76494">
    <property type="protein sequence ID" value="PNW76494"/>
    <property type="gene ID" value="CHLRE_11g467636v5"/>
</dbReference>
<dbReference type="GO" id="GO:0005524">
    <property type="term" value="F:ATP binding"/>
    <property type="evidence" value="ECO:0007669"/>
    <property type="project" value="InterPro"/>
</dbReference>
<feature type="compositionally biased region" description="Polar residues" evidence="1">
    <location>
        <begin position="807"/>
        <end position="816"/>
    </location>
</feature>
<feature type="compositionally biased region" description="Pro residues" evidence="1">
    <location>
        <begin position="752"/>
        <end position="768"/>
    </location>
</feature>
<dbReference type="KEGG" id="cre:CHLRE_11g467636v5"/>
<evidence type="ECO:0000256" key="2">
    <source>
        <dbReference type="SAM" id="SignalP"/>
    </source>
</evidence>
<dbReference type="InterPro" id="IPR001245">
    <property type="entry name" value="Ser-Thr/Tyr_kinase_cat_dom"/>
</dbReference>
<protein>
    <recommendedName>
        <fullName evidence="3">Protein kinase domain-containing protein</fullName>
    </recommendedName>
</protein>